<name>A0A7W3TZM6_9LACO</name>
<comment type="caution">
    <text evidence="3">The sequence shown here is derived from an EMBL/GenBank/DDBJ whole genome shotgun (WGS) entry which is preliminary data.</text>
</comment>
<evidence type="ECO:0000313" key="2">
    <source>
        <dbReference type="EMBL" id="MBB1062974.1"/>
    </source>
</evidence>
<evidence type="ECO:0000313" key="4">
    <source>
        <dbReference type="Proteomes" id="UP000518255"/>
    </source>
</evidence>
<feature type="compositionally biased region" description="Polar residues" evidence="1">
    <location>
        <begin position="1"/>
        <end position="19"/>
    </location>
</feature>
<protein>
    <submittedName>
        <fullName evidence="3">Uncharacterized protein</fullName>
    </submittedName>
</protein>
<dbReference type="AlphaFoldDB" id="A0A7W3TZM6"/>
<keyword evidence="5" id="KW-1185">Reference proteome</keyword>
<accession>A0A7W3TZM6</accession>
<dbReference type="RefSeq" id="WP_182581116.1">
    <property type="nucleotide sequence ID" value="NZ_JACIUY010000053.1"/>
</dbReference>
<dbReference type="EMBL" id="JACIUZ010000030">
    <property type="protein sequence ID" value="MBB1062974.1"/>
    <property type="molecule type" value="Genomic_DNA"/>
</dbReference>
<feature type="region of interest" description="Disordered" evidence="1">
    <location>
        <begin position="1"/>
        <end position="27"/>
    </location>
</feature>
<sequence length="48" mass="5407">MDQEKNNFSSLEIVGNQTDAGICGPDGCSIEEHRKRVVKNKKKDEDDK</sequence>
<dbReference type="Proteomes" id="UP000518255">
    <property type="component" value="Unassembled WGS sequence"/>
</dbReference>
<dbReference type="EMBL" id="JACIUY010000053">
    <property type="protein sequence ID" value="MBB1086217.1"/>
    <property type="molecule type" value="Genomic_DNA"/>
</dbReference>
<organism evidence="3 4">
    <name type="scientific">Limosilactobacillus fastidiosus</name>
    <dbReference type="NCBI Taxonomy" id="2759855"/>
    <lineage>
        <taxon>Bacteria</taxon>
        <taxon>Bacillati</taxon>
        <taxon>Bacillota</taxon>
        <taxon>Bacilli</taxon>
        <taxon>Lactobacillales</taxon>
        <taxon>Lactobacillaceae</taxon>
        <taxon>Limosilactobacillus</taxon>
    </lineage>
</organism>
<evidence type="ECO:0000313" key="5">
    <source>
        <dbReference type="Proteomes" id="UP000544052"/>
    </source>
</evidence>
<evidence type="ECO:0000256" key="1">
    <source>
        <dbReference type="SAM" id="MobiDB-lite"/>
    </source>
</evidence>
<gene>
    <name evidence="3" type="ORF">H5R63_05400</name>
    <name evidence="2" type="ORF">H5R64_04140</name>
</gene>
<dbReference type="Proteomes" id="UP000544052">
    <property type="component" value="Unassembled WGS sequence"/>
</dbReference>
<reference evidence="4 5" key="1">
    <citation type="submission" date="2020-07" db="EMBL/GenBank/DDBJ databases">
        <title>Description of Limosilactobacillus balticus sp. nov., Limosilactobacillus agrestis sp. nov., Limosilactobacillus albertensis sp. nov., Limosilactobacillus rudii sp. nov., Limosilactobacillus fastidiosus sp. nov., five novel Limosilactobacillus species isolated from the vertebrate gastrointestinal tract, and proposal of 6 subspecies of Limosilactobacillus reuteri adapted to the gastrointestinal tract of specific vertebrate hosts.</title>
        <authorList>
            <person name="Li F."/>
            <person name="Cheng C."/>
            <person name="Zheng J."/>
            <person name="Quevedo R.M."/>
            <person name="Li J."/>
            <person name="Roos S."/>
            <person name="Gaenzle M.G."/>
            <person name="Walter J."/>
        </authorList>
    </citation>
    <scope>NUCLEOTIDE SEQUENCE [LARGE SCALE GENOMIC DNA]</scope>
    <source>
        <strain evidence="3 4">WF-MA3-C</strain>
        <strain evidence="2 5">WF-MO7-1</strain>
    </source>
</reference>
<evidence type="ECO:0000313" key="3">
    <source>
        <dbReference type="EMBL" id="MBB1086217.1"/>
    </source>
</evidence>
<proteinExistence type="predicted"/>